<dbReference type="InterPro" id="IPR029021">
    <property type="entry name" value="Prot-tyrosine_phosphatase-like"/>
</dbReference>
<dbReference type="SMART" id="SM00195">
    <property type="entry name" value="DSPc"/>
    <property type="match status" value="1"/>
</dbReference>
<dbReference type="PANTHER" id="PTHR46588:SF1">
    <property type="entry name" value="SERINE_THREONINE_TYROSINE-INTERACTING PROTEIN"/>
    <property type="match status" value="1"/>
</dbReference>
<dbReference type="GO" id="GO:1990444">
    <property type="term" value="F:F-box domain binding"/>
    <property type="evidence" value="ECO:0007669"/>
    <property type="project" value="TreeGrafter"/>
</dbReference>
<dbReference type="SUPFAM" id="SSF52799">
    <property type="entry name" value="(Phosphotyrosine protein) phosphatases II"/>
    <property type="match status" value="1"/>
</dbReference>
<evidence type="ECO:0000256" key="1">
    <source>
        <dbReference type="SAM" id="MobiDB-lite"/>
    </source>
</evidence>
<feature type="domain" description="Tyrosine-protein phosphatase" evidence="2">
    <location>
        <begin position="103"/>
        <end position="256"/>
    </location>
</feature>
<dbReference type="InterPro" id="IPR052449">
    <property type="entry name" value="STYX-Interacting_Phosphatase"/>
</dbReference>
<proteinExistence type="predicted"/>
<dbReference type="InterPro" id="IPR020422">
    <property type="entry name" value="TYR_PHOSPHATASE_DUAL_dom"/>
</dbReference>
<feature type="region of interest" description="Disordered" evidence="1">
    <location>
        <begin position="269"/>
        <end position="325"/>
    </location>
</feature>
<feature type="region of interest" description="Disordered" evidence="1">
    <location>
        <begin position="1"/>
        <end position="29"/>
    </location>
</feature>
<dbReference type="GO" id="GO:0005654">
    <property type="term" value="C:nucleoplasm"/>
    <property type="evidence" value="ECO:0007669"/>
    <property type="project" value="TreeGrafter"/>
</dbReference>
<evidence type="ECO:0000259" key="2">
    <source>
        <dbReference type="SMART" id="SM00195"/>
    </source>
</evidence>
<reference evidence="3 4" key="1">
    <citation type="submission" date="2021-08" db="EMBL/GenBank/DDBJ databases">
        <title>The highly contiguous genome resource for Trichoderma semiorbis FJ059, a fungal antagonistic to plant pathogens.</title>
        <authorList>
            <person name="Liu T."/>
        </authorList>
    </citation>
    <scope>NUCLEOTIDE SEQUENCE [LARGE SCALE GENOMIC DNA]</scope>
    <source>
        <strain evidence="3 4">FJ059</strain>
    </source>
</reference>
<dbReference type="Proteomes" id="UP000826573">
    <property type="component" value="Unassembled WGS sequence"/>
</dbReference>
<dbReference type="GO" id="GO:0005737">
    <property type="term" value="C:cytoplasm"/>
    <property type="evidence" value="ECO:0007669"/>
    <property type="project" value="TreeGrafter"/>
</dbReference>
<sequence length="325" mass="36235">MNKDFISNSSPSNAALPKSSTMSDEGGMNRRTMVRSGAYSYRPPSPPRIHIPVRKAEDIFLWPSYNLVDSSKLTLEEYNIITGNRLQKSTDRSVRWRYEMRRESQLILDYLFLGPTSTIRDHDFLKREAITMLVVVRDSRAPMNLASVNTASETFNISYCYVDVDTNHLVPAFNQIVNVINSHLLTAHNNTGGATQGKVLVTCTTGNMLSPPLVAAYVMFMFGQEMLDAINFVSVQRFCANFDDEAKGALLTWQELNKASVAVARRRRLERENEENGHAPALASAEGTPNTKRGLDDMMDGVEGDLGSNGDHDRGGYAPFLDVDQ</sequence>
<name>A0A9P8HKC9_9HYPO</name>
<protein>
    <recommendedName>
        <fullName evidence="2">Tyrosine-protein phosphatase domain-containing protein</fullName>
    </recommendedName>
</protein>
<accession>A0A9P8HKC9</accession>
<dbReference type="AlphaFoldDB" id="A0A9P8HKC9"/>
<dbReference type="Gene3D" id="3.90.190.10">
    <property type="entry name" value="Protein tyrosine phosphatase superfamily"/>
    <property type="match status" value="1"/>
</dbReference>
<comment type="caution">
    <text evidence="3">The sequence shown here is derived from an EMBL/GenBank/DDBJ whole genome shotgun (WGS) entry which is preliminary data.</text>
</comment>
<feature type="compositionally biased region" description="Polar residues" evidence="1">
    <location>
        <begin position="1"/>
        <end position="23"/>
    </location>
</feature>
<organism evidence="3 4">
    <name type="scientific">Trichoderma semiorbis</name>
    <dbReference type="NCBI Taxonomy" id="1491008"/>
    <lineage>
        <taxon>Eukaryota</taxon>
        <taxon>Fungi</taxon>
        <taxon>Dikarya</taxon>
        <taxon>Ascomycota</taxon>
        <taxon>Pezizomycotina</taxon>
        <taxon>Sordariomycetes</taxon>
        <taxon>Hypocreomycetidae</taxon>
        <taxon>Hypocreales</taxon>
        <taxon>Hypocreaceae</taxon>
        <taxon>Trichoderma</taxon>
    </lineage>
</organism>
<evidence type="ECO:0000313" key="3">
    <source>
        <dbReference type="EMBL" id="KAH0524086.1"/>
    </source>
</evidence>
<dbReference type="CDD" id="cd14498">
    <property type="entry name" value="DSP"/>
    <property type="match status" value="1"/>
</dbReference>
<dbReference type="GO" id="GO:0070372">
    <property type="term" value="P:regulation of ERK1 and ERK2 cascade"/>
    <property type="evidence" value="ECO:0007669"/>
    <property type="project" value="TreeGrafter"/>
</dbReference>
<keyword evidence="4" id="KW-1185">Reference proteome</keyword>
<evidence type="ECO:0000313" key="4">
    <source>
        <dbReference type="Proteomes" id="UP000826573"/>
    </source>
</evidence>
<gene>
    <name evidence="3" type="ORF">TsFJ059_008998</name>
</gene>
<dbReference type="EMBL" id="JAIMJC010000006">
    <property type="protein sequence ID" value="KAH0524086.1"/>
    <property type="molecule type" value="Genomic_DNA"/>
</dbReference>
<dbReference type="GO" id="GO:0062026">
    <property type="term" value="P:negative regulation of SCF-dependent proteasomal ubiquitin-dependent catabolic process"/>
    <property type="evidence" value="ECO:0007669"/>
    <property type="project" value="TreeGrafter"/>
</dbReference>
<dbReference type="PANTHER" id="PTHR46588">
    <property type="entry name" value="SERINE/THREONINE/TYROSINE-INTERACTING PROTEIN"/>
    <property type="match status" value="1"/>
</dbReference>